<dbReference type="InterPro" id="IPR029044">
    <property type="entry name" value="Nucleotide-diphossugar_trans"/>
</dbReference>
<dbReference type="AlphaFoldDB" id="A0A0G0KI72"/>
<dbReference type="Pfam" id="PF00535">
    <property type="entry name" value="Glycos_transf_2"/>
    <property type="match status" value="1"/>
</dbReference>
<dbReference type="Proteomes" id="UP000034333">
    <property type="component" value="Unassembled WGS sequence"/>
</dbReference>
<dbReference type="GO" id="GO:0016740">
    <property type="term" value="F:transferase activity"/>
    <property type="evidence" value="ECO:0007669"/>
    <property type="project" value="UniProtKB-KW"/>
</dbReference>
<dbReference type="SUPFAM" id="SSF53448">
    <property type="entry name" value="Nucleotide-diphospho-sugar transferases"/>
    <property type="match status" value="1"/>
</dbReference>
<proteinExistence type="predicted"/>
<keyword evidence="2" id="KW-0808">Transferase</keyword>
<evidence type="ECO:0000313" key="3">
    <source>
        <dbReference type="Proteomes" id="UP000034333"/>
    </source>
</evidence>
<dbReference type="Gene3D" id="3.90.550.10">
    <property type="entry name" value="Spore Coat Polysaccharide Biosynthesis Protein SpsA, Chain A"/>
    <property type="match status" value="1"/>
</dbReference>
<reference evidence="2 3" key="1">
    <citation type="journal article" date="2015" name="Nature">
        <title>rRNA introns, odd ribosomes, and small enigmatic genomes across a large radiation of phyla.</title>
        <authorList>
            <person name="Brown C.T."/>
            <person name="Hug L.A."/>
            <person name="Thomas B.C."/>
            <person name="Sharon I."/>
            <person name="Castelle C.J."/>
            <person name="Singh A."/>
            <person name="Wilkins M.J."/>
            <person name="Williams K.H."/>
            <person name="Banfield J.F."/>
        </authorList>
    </citation>
    <scope>NUCLEOTIDE SEQUENCE [LARGE SCALE GENOMIC DNA]</scope>
</reference>
<organism evidence="2 3">
    <name type="scientific">Candidatus Magasanikbacteria bacterium GW2011_GWA2_37_8</name>
    <dbReference type="NCBI Taxonomy" id="1619036"/>
    <lineage>
        <taxon>Bacteria</taxon>
        <taxon>Candidatus Magasanikiibacteriota</taxon>
    </lineage>
</organism>
<dbReference type="CDD" id="cd04179">
    <property type="entry name" value="DPM_DPG-synthase_like"/>
    <property type="match status" value="1"/>
</dbReference>
<dbReference type="EMBL" id="LBTN01000022">
    <property type="protein sequence ID" value="KKQ40266.1"/>
    <property type="molecule type" value="Genomic_DNA"/>
</dbReference>
<feature type="domain" description="Glycosyltransferase 2-like" evidence="1">
    <location>
        <begin position="4"/>
        <end position="163"/>
    </location>
</feature>
<dbReference type="STRING" id="1619036.US58_C0022G0015"/>
<evidence type="ECO:0000259" key="1">
    <source>
        <dbReference type="Pfam" id="PF00535"/>
    </source>
</evidence>
<protein>
    <submittedName>
        <fullName evidence="2">Glycosyl transferase, family 2</fullName>
    </submittedName>
</protein>
<dbReference type="PANTHER" id="PTHR48090">
    <property type="entry name" value="UNDECAPRENYL-PHOSPHATE 4-DEOXY-4-FORMAMIDO-L-ARABINOSE TRANSFERASE-RELATED"/>
    <property type="match status" value="1"/>
</dbReference>
<gene>
    <name evidence="2" type="ORF">US58_C0022G0015</name>
</gene>
<accession>A0A0G0KI72</accession>
<dbReference type="InterPro" id="IPR001173">
    <property type="entry name" value="Glyco_trans_2-like"/>
</dbReference>
<sequence length="220" mass="23990">MIFVVVPAYNEEKQIGRVVRGLFEHGYGNVVVIDDGSTDNTVSEATLAGAKVLTHTLNRGQGAALQTGNEYALSAGAEVIVHFDADGQFNPADIAGGMEKITNGGYEVVLGSRFLDGRSQIPWFKKYFILPLARIVNQFLTGVKLTDAHNGFRILSRTAAEKIQITQDGMSHNSEIVSQICAYNLKYTEHPVEVVYHEFGQGIGGGIKNIKDFILGKFLN</sequence>
<name>A0A0G0KI72_9BACT</name>
<dbReference type="PANTHER" id="PTHR48090:SF7">
    <property type="entry name" value="RFBJ PROTEIN"/>
    <property type="match status" value="1"/>
</dbReference>
<evidence type="ECO:0000313" key="2">
    <source>
        <dbReference type="EMBL" id="KKQ40266.1"/>
    </source>
</evidence>
<comment type="caution">
    <text evidence="2">The sequence shown here is derived from an EMBL/GenBank/DDBJ whole genome shotgun (WGS) entry which is preliminary data.</text>
</comment>
<dbReference type="InterPro" id="IPR050256">
    <property type="entry name" value="Glycosyltransferase_2"/>
</dbReference>